<keyword evidence="2" id="KW-0964">Secreted</keyword>
<proteinExistence type="predicted"/>
<feature type="domain" description="C1q" evidence="9">
    <location>
        <begin position="985"/>
        <end position="1133"/>
    </location>
</feature>
<evidence type="ECO:0000256" key="3">
    <source>
        <dbReference type="ARBA" id="ARBA00022530"/>
    </source>
</evidence>
<sequence length="1134" mass="125778">MERDAIHYLAINSVRVSVSAPPVDTRLPERGRSAERRIFTQTTETKDKAARNKKTRRGDGVGTDWCRRSVRARSGSAYSGAVHRHRNKNWCAFIVQKNVSCAVQGSVESHVEPEAARCPEHQPDCEPQMIYHTRFRPTYKIAYKTVTELEWRCCPGHQGPDCRELKGSPNGQTAYPQSYPQPQQTGQTRPAQRPERRETGQYEIRRTADKTRILEEEVQRLSQTVLDLQAAMTGMAENLRTDLQEDTSKMLITLLNDRTSPDSARTGGTEESVVHLDGHQAMRGHTHGEREMETLLARFNDMTDALKSKDEALEELRGTVTGHDGQIRMLMDSSSQGLPVTGAAAPDIDILQTYIDGKFEKLKKELVVNMEEEMAKLKNACDEKIHSLQKTCEDGKDSSCVSLADLVHNKEAELRKEIRELRLDLSMSDGVVRTNQQTTIGKDDGDYNDLKRELIRVAEAHRILNARVDNELEHLSSLKIDDVLGSQLEDLEDRMNVTERNAETYCFYVDEKLTKEIKDEVAMLRQLLDQKLNAVQDHFTSMLIEMNNNSFPGMSSDSVDALQIQVNANRYLIKGLEDKFNAIGQICSTDCKTNLPTDSQKPEGLDSLVKDVRLCRNDLDVLRSDFVSNIARLHALEDTVKMSPEKQFINAHIQDTRKRINALTDNVNGLTGAITGLGDTVSKFSQDIDTLNSSCCQQVSSSPLWVETGKLSHNQIKELKDQVDALNARVTTELSVCKFNTAGVAEGVSAVDGRVTALEKICGSLDGDRNNIQGLSGELESKVAQMNSTLGSHSGAISALQNSLLNFQSQLAGMAKQIHKDHASRNQGLPVRHERPVSGPDTRAPTQPLRPYVPHIHIPLIIPHRTVPAPTSRPHVRQPHVPHKPHFPLPPGSPRHPIYPVPPQQPVVVTGQAGPPGYVRRVTVRRDQSSEDSKTPLKGFAGAPGYLPVNPVSYNTKQSQPEAAHVPWNPAYQRPIATPASQQNSLTDPFSFSAGLTRQMFSGDFGIIRFDRVLVNDGGHYNPQTGIFTVPADGRYLVSAVLTAPRGEHTEAVLSVSNRSVQKLDTAGYWSGHPRLARDQCMCGGSASFSLILPLRRGDTVALVRTAGKLAISESREILSTFSAIFLYSPQAKR</sequence>
<keyword evidence="5 7" id="KW-0175">Coiled coil</keyword>
<dbReference type="AlphaFoldDB" id="A0A7J6DDY2"/>
<feature type="compositionally biased region" description="Basic and acidic residues" evidence="8">
    <location>
        <begin position="192"/>
        <end position="208"/>
    </location>
</feature>
<dbReference type="Pfam" id="PF00386">
    <property type="entry name" value="C1q"/>
    <property type="match status" value="1"/>
</dbReference>
<evidence type="ECO:0000313" key="11">
    <source>
        <dbReference type="EMBL" id="KAF4117331.1"/>
    </source>
</evidence>
<dbReference type="PANTHER" id="PTHR15427:SF36">
    <property type="entry name" value="EMILIN-2"/>
    <property type="match status" value="1"/>
</dbReference>
<dbReference type="Gene3D" id="2.60.120.40">
    <property type="match status" value="1"/>
</dbReference>
<evidence type="ECO:0000256" key="4">
    <source>
        <dbReference type="ARBA" id="ARBA00022729"/>
    </source>
</evidence>
<dbReference type="InterPro" id="IPR008983">
    <property type="entry name" value="Tumour_necrosis_fac-like_dom"/>
</dbReference>
<feature type="region of interest" description="Disordered" evidence="8">
    <location>
        <begin position="164"/>
        <end position="208"/>
    </location>
</feature>
<evidence type="ECO:0000256" key="6">
    <source>
        <dbReference type="ARBA" id="ARBA00023157"/>
    </source>
</evidence>
<evidence type="ECO:0000259" key="9">
    <source>
        <dbReference type="PROSITE" id="PS50871"/>
    </source>
</evidence>
<feature type="coiled-coil region" evidence="7">
    <location>
        <begin position="360"/>
        <end position="424"/>
    </location>
</feature>
<comment type="caution">
    <text evidence="11">The sequence shown here is derived from an EMBL/GenBank/DDBJ whole genome shotgun (WGS) entry which is preliminary data.</text>
</comment>
<feature type="domain" description="EMI" evidence="10">
    <location>
        <begin position="87"/>
        <end position="164"/>
    </location>
</feature>
<evidence type="ECO:0000259" key="10">
    <source>
        <dbReference type="PROSITE" id="PS51041"/>
    </source>
</evidence>
<dbReference type="Gene3D" id="1.20.1170.10">
    <property type="match status" value="1"/>
</dbReference>
<dbReference type="InterPro" id="IPR050392">
    <property type="entry name" value="Collagen/C1q_domain"/>
</dbReference>
<protein>
    <recommendedName>
        <fullName evidence="13">EMILIN-2-like</fullName>
    </recommendedName>
</protein>
<feature type="region of interest" description="Disordered" evidence="8">
    <location>
        <begin position="820"/>
        <end position="849"/>
    </location>
</feature>
<evidence type="ECO:0000256" key="1">
    <source>
        <dbReference type="ARBA" id="ARBA00004498"/>
    </source>
</evidence>
<keyword evidence="6" id="KW-1015">Disulfide bond</keyword>
<evidence type="ECO:0000256" key="8">
    <source>
        <dbReference type="SAM" id="MobiDB-lite"/>
    </source>
</evidence>
<evidence type="ECO:0000256" key="2">
    <source>
        <dbReference type="ARBA" id="ARBA00022525"/>
    </source>
</evidence>
<name>A0A7J6DDY2_9TELE</name>
<dbReference type="PANTHER" id="PTHR15427">
    <property type="entry name" value="EMILIN ELASTIN MICROFIBRIL INTERFACE-LOCATED PROTEIN ELASTIN MICROFIBRIL INTERFACER"/>
    <property type="match status" value="1"/>
</dbReference>
<organism evidence="11 12">
    <name type="scientific">Onychostoma macrolepis</name>
    <dbReference type="NCBI Taxonomy" id="369639"/>
    <lineage>
        <taxon>Eukaryota</taxon>
        <taxon>Metazoa</taxon>
        <taxon>Chordata</taxon>
        <taxon>Craniata</taxon>
        <taxon>Vertebrata</taxon>
        <taxon>Euteleostomi</taxon>
        <taxon>Actinopterygii</taxon>
        <taxon>Neopterygii</taxon>
        <taxon>Teleostei</taxon>
        <taxon>Ostariophysi</taxon>
        <taxon>Cypriniformes</taxon>
        <taxon>Cyprinidae</taxon>
        <taxon>Acrossocheilinae</taxon>
        <taxon>Onychostoma</taxon>
    </lineage>
</organism>
<accession>A0A7J6DDY2</accession>
<evidence type="ECO:0008006" key="13">
    <source>
        <dbReference type="Google" id="ProtNLM"/>
    </source>
</evidence>
<dbReference type="PROSITE" id="PS50871">
    <property type="entry name" value="C1Q"/>
    <property type="match status" value="1"/>
</dbReference>
<dbReference type="PROSITE" id="PS51041">
    <property type="entry name" value="EMI"/>
    <property type="match status" value="1"/>
</dbReference>
<dbReference type="SUPFAM" id="SSF49842">
    <property type="entry name" value="TNF-like"/>
    <property type="match status" value="1"/>
</dbReference>
<gene>
    <name evidence="11" type="ORF">G5714_001884</name>
</gene>
<dbReference type="FunFam" id="2.60.120.40:FF:000035">
    <property type="entry name" value="Elastin microfibril interfacer 2a"/>
    <property type="match status" value="1"/>
</dbReference>
<keyword evidence="3" id="KW-0272">Extracellular matrix</keyword>
<dbReference type="InterPro" id="IPR001073">
    <property type="entry name" value="C1q_dom"/>
</dbReference>
<keyword evidence="4" id="KW-0732">Signal</keyword>
<reference evidence="11 12" key="1">
    <citation type="submission" date="2020-04" db="EMBL/GenBank/DDBJ databases">
        <title>Chromosome-level genome assembly of a cyprinid fish Onychostoma macrolepis by integration of Nanopore Sequencing, Bionano and Hi-C technology.</title>
        <authorList>
            <person name="Wang D."/>
        </authorList>
    </citation>
    <scope>NUCLEOTIDE SEQUENCE [LARGE SCALE GENOMIC DNA]</scope>
    <source>
        <strain evidence="11">SWU-2019</strain>
        <tissue evidence="11">Muscle</tissue>
    </source>
</reference>
<keyword evidence="12" id="KW-1185">Reference proteome</keyword>
<dbReference type="InterPro" id="IPR011489">
    <property type="entry name" value="EMI_domain"/>
</dbReference>
<dbReference type="SMART" id="SM00110">
    <property type="entry name" value="C1Q"/>
    <property type="match status" value="1"/>
</dbReference>
<dbReference type="EMBL" id="JAAMOB010000002">
    <property type="protein sequence ID" value="KAF4117331.1"/>
    <property type="molecule type" value="Genomic_DNA"/>
</dbReference>
<dbReference type="Proteomes" id="UP000579812">
    <property type="component" value="Unassembled WGS sequence"/>
</dbReference>
<dbReference type="Pfam" id="PF07546">
    <property type="entry name" value="EMI"/>
    <property type="match status" value="1"/>
</dbReference>
<evidence type="ECO:0000256" key="5">
    <source>
        <dbReference type="ARBA" id="ARBA00023054"/>
    </source>
</evidence>
<feature type="compositionally biased region" description="Polar residues" evidence="8">
    <location>
        <begin position="169"/>
        <end position="190"/>
    </location>
</feature>
<evidence type="ECO:0000313" key="12">
    <source>
        <dbReference type="Proteomes" id="UP000579812"/>
    </source>
</evidence>
<evidence type="ECO:0000256" key="7">
    <source>
        <dbReference type="SAM" id="Coils"/>
    </source>
</evidence>
<comment type="subcellular location">
    <subcellularLocation>
        <location evidence="1">Secreted</location>
        <location evidence="1">Extracellular space</location>
        <location evidence="1">Extracellular matrix</location>
    </subcellularLocation>
</comment>